<feature type="region of interest" description="Disordered" evidence="1">
    <location>
        <begin position="1"/>
        <end position="25"/>
    </location>
</feature>
<dbReference type="EMBL" id="CM000149">
    <property type="protein sequence ID" value="EEE52820.1"/>
    <property type="molecule type" value="Genomic_DNA"/>
</dbReference>
<feature type="compositionally biased region" description="Basic and acidic residues" evidence="1">
    <location>
        <begin position="1"/>
        <end position="16"/>
    </location>
</feature>
<name>B9GC13_ORYSJ</name>
<protein>
    <submittedName>
        <fullName evidence="2">Uncharacterized protein</fullName>
    </submittedName>
</protein>
<sequence length="68" mass="7678">MAGGHRHVDSKGKAGAEEDCLTSMPLYKHQQRTIYSSEQEEGEKRVVRSAPLKNHTAQWIRAEKNAKT</sequence>
<evidence type="ECO:0000256" key="1">
    <source>
        <dbReference type="SAM" id="MobiDB-lite"/>
    </source>
</evidence>
<reference evidence="2" key="1">
    <citation type="journal article" date="2005" name="PLoS Biol.">
        <title>The genomes of Oryza sativa: a history of duplications.</title>
        <authorList>
            <person name="Yu J."/>
            <person name="Wang J."/>
            <person name="Lin W."/>
            <person name="Li S."/>
            <person name="Li H."/>
            <person name="Zhou J."/>
            <person name="Ni P."/>
            <person name="Dong W."/>
            <person name="Hu S."/>
            <person name="Zeng C."/>
            <person name="Zhang J."/>
            <person name="Zhang Y."/>
            <person name="Li R."/>
            <person name="Xu Z."/>
            <person name="Li S."/>
            <person name="Li X."/>
            <person name="Zheng H."/>
            <person name="Cong L."/>
            <person name="Lin L."/>
            <person name="Yin J."/>
            <person name="Geng J."/>
            <person name="Li G."/>
            <person name="Shi J."/>
            <person name="Liu J."/>
            <person name="Lv H."/>
            <person name="Li J."/>
            <person name="Wang J."/>
            <person name="Deng Y."/>
            <person name="Ran L."/>
            <person name="Shi X."/>
            <person name="Wang X."/>
            <person name="Wu Q."/>
            <person name="Li C."/>
            <person name="Ren X."/>
            <person name="Wang J."/>
            <person name="Wang X."/>
            <person name="Li D."/>
            <person name="Liu D."/>
            <person name="Zhang X."/>
            <person name="Ji Z."/>
            <person name="Zhao W."/>
            <person name="Sun Y."/>
            <person name="Zhang Z."/>
            <person name="Bao J."/>
            <person name="Han Y."/>
            <person name="Dong L."/>
            <person name="Ji J."/>
            <person name="Chen P."/>
            <person name="Wu S."/>
            <person name="Liu J."/>
            <person name="Xiao Y."/>
            <person name="Bu D."/>
            <person name="Tan J."/>
            <person name="Yang L."/>
            <person name="Ye C."/>
            <person name="Zhang J."/>
            <person name="Xu J."/>
            <person name="Zhou Y."/>
            <person name="Yu Y."/>
            <person name="Zhang B."/>
            <person name="Zhuang S."/>
            <person name="Wei H."/>
            <person name="Liu B."/>
            <person name="Lei M."/>
            <person name="Yu H."/>
            <person name="Li Y."/>
            <person name="Xu H."/>
            <person name="Wei S."/>
            <person name="He X."/>
            <person name="Fang L."/>
            <person name="Zhang Z."/>
            <person name="Zhang Y."/>
            <person name="Huang X."/>
            <person name="Su Z."/>
            <person name="Tong W."/>
            <person name="Li J."/>
            <person name="Tong Z."/>
            <person name="Li S."/>
            <person name="Ye J."/>
            <person name="Wang L."/>
            <person name="Fang L."/>
            <person name="Lei T."/>
            <person name="Chen C."/>
            <person name="Chen H."/>
            <person name="Xu Z."/>
            <person name="Li H."/>
            <person name="Huang H."/>
            <person name="Zhang F."/>
            <person name="Xu H."/>
            <person name="Li N."/>
            <person name="Zhao C."/>
            <person name="Li S."/>
            <person name="Dong L."/>
            <person name="Huang Y."/>
            <person name="Li L."/>
            <person name="Xi Y."/>
            <person name="Qi Q."/>
            <person name="Li W."/>
            <person name="Zhang B."/>
            <person name="Hu W."/>
            <person name="Zhang Y."/>
            <person name="Tian X."/>
            <person name="Jiao Y."/>
            <person name="Liang X."/>
            <person name="Jin J."/>
            <person name="Gao L."/>
            <person name="Zheng W."/>
            <person name="Hao B."/>
            <person name="Liu S."/>
            <person name="Wang W."/>
            <person name="Yuan L."/>
            <person name="Cao M."/>
            <person name="McDermott J."/>
            <person name="Samudrala R."/>
            <person name="Wang J."/>
            <person name="Wong G.K."/>
            <person name="Yang H."/>
        </authorList>
    </citation>
    <scope>NUCLEOTIDE SEQUENCE [LARGE SCALE GENOMIC DNA]</scope>
</reference>
<accession>B9GC13</accession>
<gene>
    <name evidence="2" type="ORF">OsJ_35332</name>
</gene>
<dbReference type="Proteomes" id="UP000007752">
    <property type="component" value="Chromosome 12"/>
</dbReference>
<evidence type="ECO:0000313" key="2">
    <source>
        <dbReference type="EMBL" id="EEE52820.1"/>
    </source>
</evidence>
<dbReference type="AlphaFoldDB" id="B9GC13"/>
<proteinExistence type="predicted"/>
<organism evidence="2">
    <name type="scientific">Oryza sativa subsp. japonica</name>
    <name type="common">Rice</name>
    <dbReference type="NCBI Taxonomy" id="39947"/>
    <lineage>
        <taxon>Eukaryota</taxon>
        <taxon>Viridiplantae</taxon>
        <taxon>Streptophyta</taxon>
        <taxon>Embryophyta</taxon>
        <taxon>Tracheophyta</taxon>
        <taxon>Spermatophyta</taxon>
        <taxon>Magnoliopsida</taxon>
        <taxon>Liliopsida</taxon>
        <taxon>Poales</taxon>
        <taxon>Poaceae</taxon>
        <taxon>BOP clade</taxon>
        <taxon>Oryzoideae</taxon>
        <taxon>Oryzeae</taxon>
        <taxon>Oryzinae</taxon>
        <taxon>Oryza</taxon>
        <taxon>Oryza sativa</taxon>
    </lineage>
</organism>
<reference evidence="2" key="2">
    <citation type="submission" date="2008-12" db="EMBL/GenBank/DDBJ databases">
        <title>Improved gene annotation of the rice (Oryza sativa) genomes.</title>
        <authorList>
            <person name="Wang J."/>
            <person name="Li R."/>
            <person name="Fan W."/>
            <person name="Huang Q."/>
            <person name="Zhang J."/>
            <person name="Zhou Y."/>
            <person name="Hu Y."/>
            <person name="Zi S."/>
            <person name="Li J."/>
            <person name="Ni P."/>
            <person name="Zheng H."/>
            <person name="Zhang Y."/>
            <person name="Zhao M."/>
            <person name="Hao Q."/>
            <person name="McDermott J."/>
            <person name="Samudrala R."/>
            <person name="Kristiansen K."/>
            <person name="Wong G.K.-S."/>
        </authorList>
    </citation>
    <scope>NUCLEOTIDE SEQUENCE</scope>
</reference>